<keyword evidence="1" id="KW-1133">Transmembrane helix</keyword>
<dbReference type="Pfam" id="PF02643">
    <property type="entry name" value="DUF192"/>
    <property type="match status" value="1"/>
</dbReference>
<dbReference type="EMBL" id="KF900305">
    <property type="protein sequence ID" value="AIE90337.1"/>
    <property type="molecule type" value="Genomic_DNA"/>
</dbReference>
<reference evidence="2" key="1">
    <citation type="journal article" date="2014" name="Genome Biol. Evol.">
        <title>Pangenome evidence for extensive interdomain horizontal transfer affecting lineage core and shell genes in uncultured planktonic thaumarchaeota and euryarchaeota.</title>
        <authorList>
            <person name="Deschamps P."/>
            <person name="Zivanovic Y."/>
            <person name="Moreira D."/>
            <person name="Rodriguez-Valera F."/>
            <person name="Lopez-Garcia P."/>
        </authorList>
    </citation>
    <scope>NUCLEOTIDE SEQUENCE</scope>
</reference>
<dbReference type="Gene3D" id="2.60.120.1140">
    <property type="entry name" value="Protein of unknown function DUF192"/>
    <property type="match status" value="1"/>
</dbReference>
<organism evidence="2">
    <name type="scientific">uncultured marine thaumarchaeote AD1000_02_C08</name>
    <dbReference type="NCBI Taxonomy" id="1455880"/>
    <lineage>
        <taxon>Archaea</taxon>
        <taxon>Nitrososphaerota</taxon>
        <taxon>environmental samples</taxon>
    </lineage>
</organism>
<dbReference type="PANTHER" id="PTHR37953">
    <property type="entry name" value="UPF0127 PROTEIN MJ1496"/>
    <property type="match status" value="1"/>
</dbReference>
<dbReference type="InterPro" id="IPR038695">
    <property type="entry name" value="Saro_0823-like_sf"/>
</dbReference>
<dbReference type="InterPro" id="IPR003795">
    <property type="entry name" value="DUF192"/>
</dbReference>
<accession>A0A075FKS3</accession>
<evidence type="ECO:0000313" key="2">
    <source>
        <dbReference type="EMBL" id="AIE90337.1"/>
    </source>
</evidence>
<dbReference type="PANTHER" id="PTHR37953:SF1">
    <property type="entry name" value="UPF0127 PROTEIN MJ1496"/>
    <property type="match status" value="1"/>
</dbReference>
<sequence>MYSYERQTEDVNIFSILFIIFSVFIINEFRSTAMNDPLQDKNFVVINEKIIFVEVAITPEDRQKGLMERDLLEKDNGMLFVFSEEDAYSFWMKNMKISLDIIWINADGNVVYFVEDVPPCVKSPCQTYSPNADALYVLEVNPGVIDVLGIEENTEIIISLNNLEN</sequence>
<evidence type="ECO:0000256" key="1">
    <source>
        <dbReference type="SAM" id="Phobius"/>
    </source>
</evidence>
<dbReference type="AlphaFoldDB" id="A0A075FKS3"/>
<keyword evidence="1" id="KW-0472">Membrane</keyword>
<evidence type="ECO:0008006" key="3">
    <source>
        <dbReference type="Google" id="ProtNLM"/>
    </source>
</evidence>
<keyword evidence="1" id="KW-0812">Transmembrane</keyword>
<proteinExistence type="predicted"/>
<feature type="transmembrane region" description="Helical" evidence="1">
    <location>
        <begin position="12"/>
        <end position="29"/>
    </location>
</feature>
<name>A0A075FKS3_9ARCH</name>
<protein>
    <recommendedName>
        <fullName evidence="3">DUF192 domain-containing protein</fullName>
    </recommendedName>
</protein>